<evidence type="ECO:0000256" key="1">
    <source>
        <dbReference type="ARBA" id="ARBA00005056"/>
    </source>
</evidence>
<dbReference type="InterPro" id="IPR045865">
    <property type="entry name" value="ACT-like_dom_sf"/>
</dbReference>
<dbReference type="EMBL" id="UINC01000928">
    <property type="protein sequence ID" value="SUZ64022.1"/>
    <property type="molecule type" value="Genomic_DNA"/>
</dbReference>
<evidence type="ECO:0000256" key="8">
    <source>
        <dbReference type="ARBA" id="ARBA00022857"/>
    </source>
</evidence>
<dbReference type="GO" id="GO:0004412">
    <property type="term" value="F:homoserine dehydrogenase activity"/>
    <property type="evidence" value="ECO:0007669"/>
    <property type="project" value="UniProtKB-EC"/>
</dbReference>
<keyword evidence="7" id="KW-0791">Threonine biosynthesis</keyword>
<dbReference type="UniPathway" id="UPA00051">
    <property type="reaction ID" value="UER00465"/>
</dbReference>
<evidence type="ECO:0000259" key="11">
    <source>
        <dbReference type="PROSITE" id="PS51671"/>
    </source>
</evidence>
<feature type="domain" description="ACT" evidence="11">
    <location>
        <begin position="353"/>
        <end position="426"/>
    </location>
</feature>
<sequence>MQANSHPVLRVGILGCGTVGSALVRLIQSDVDRIAARTGVHLEVSRVAVRNLSSDRDVDLPPDRLTRDPASLVNSPDIDLVVETIGGIEPARQLVIDALKSGKPVITANKELVANVGQELFEVASAGGVDLFFEAAVGGGIPLIRVLRESLAGERITRVMGIVNGTTNFILTKMTEEGAEYADVLIEAQKLGFAEADPAADVEGSDAAAKAAIMATIAFGAKVVAGDVYQEGISRISPSDIAAASHMGHVIKLLAIAEFDGQEVAVRVHPTMVPEHHPLAAVRESFNAVFLEGSEVGDLMLYGRGAGGGPTASAILGDVISAARNLQQGVSSDLGTLSEFTIRPIDETASAFYLQLDVEDKPGVLAVVASVFGDHGVSIRSMEQQGQEATAHLVFITHQAREADVQATLRDLRNLNEVRDIGALIRVIGD</sequence>
<dbReference type="Gene3D" id="3.30.360.10">
    <property type="entry name" value="Dihydrodipicolinate Reductase, domain 2"/>
    <property type="match status" value="1"/>
</dbReference>
<protein>
    <recommendedName>
        <fullName evidence="5">Homoserine dehydrogenase</fullName>
        <ecNumber evidence="4">1.1.1.3</ecNumber>
    </recommendedName>
</protein>
<evidence type="ECO:0000313" key="12">
    <source>
        <dbReference type="EMBL" id="SUZ64022.1"/>
    </source>
</evidence>
<evidence type="ECO:0000256" key="2">
    <source>
        <dbReference type="ARBA" id="ARBA00005062"/>
    </source>
</evidence>
<comment type="similarity">
    <text evidence="3">Belongs to the homoserine dehydrogenase family.</text>
</comment>
<dbReference type="InterPro" id="IPR001342">
    <property type="entry name" value="HDH_cat"/>
</dbReference>
<dbReference type="Pfam" id="PF03447">
    <property type="entry name" value="NAD_binding_3"/>
    <property type="match status" value="1"/>
</dbReference>
<dbReference type="InterPro" id="IPR036291">
    <property type="entry name" value="NAD(P)-bd_dom_sf"/>
</dbReference>
<dbReference type="GO" id="GO:0009088">
    <property type="term" value="P:threonine biosynthetic process"/>
    <property type="evidence" value="ECO:0007669"/>
    <property type="project" value="UniProtKB-UniPathway"/>
</dbReference>
<dbReference type="PROSITE" id="PS01042">
    <property type="entry name" value="HOMOSER_DHGENASE"/>
    <property type="match status" value="1"/>
</dbReference>
<evidence type="ECO:0000256" key="9">
    <source>
        <dbReference type="ARBA" id="ARBA00023002"/>
    </source>
</evidence>
<dbReference type="Gene3D" id="3.40.50.720">
    <property type="entry name" value="NAD(P)-binding Rossmann-like Domain"/>
    <property type="match status" value="1"/>
</dbReference>
<keyword evidence="10" id="KW-0486">Methionine biosynthesis</keyword>
<gene>
    <name evidence="12" type="ORF">METZ01_LOCUS16876</name>
</gene>
<dbReference type="Pfam" id="PF01842">
    <property type="entry name" value="ACT"/>
    <property type="match status" value="1"/>
</dbReference>
<accession>A0A381PAL5</accession>
<organism evidence="12">
    <name type="scientific">marine metagenome</name>
    <dbReference type="NCBI Taxonomy" id="408172"/>
    <lineage>
        <taxon>unclassified sequences</taxon>
        <taxon>metagenomes</taxon>
        <taxon>ecological metagenomes</taxon>
    </lineage>
</organism>
<dbReference type="GO" id="GO:0050661">
    <property type="term" value="F:NADP binding"/>
    <property type="evidence" value="ECO:0007669"/>
    <property type="project" value="InterPro"/>
</dbReference>
<dbReference type="UniPathway" id="UPA00050">
    <property type="reaction ID" value="UER00063"/>
</dbReference>
<dbReference type="PANTHER" id="PTHR43331">
    <property type="entry name" value="HOMOSERINE DEHYDROGENASE"/>
    <property type="match status" value="1"/>
</dbReference>
<dbReference type="Pfam" id="PF00742">
    <property type="entry name" value="Homoserine_dh"/>
    <property type="match status" value="1"/>
</dbReference>
<dbReference type="InterPro" id="IPR016204">
    <property type="entry name" value="HDH"/>
</dbReference>
<evidence type="ECO:0000256" key="3">
    <source>
        <dbReference type="ARBA" id="ARBA00006753"/>
    </source>
</evidence>
<keyword evidence="8" id="KW-0521">NADP</keyword>
<dbReference type="SUPFAM" id="SSF55021">
    <property type="entry name" value="ACT-like"/>
    <property type="match status" value="1"/>
</dbReference>
<evidence type="ECO:0000256" key="10">
    <source>
        <dbReference type="ARBA" id="ARBA00023167"/>
    </source>
</evidence>
<dbReference type="SUPFAM" id="SSF51735">
    <property type="entry name" value="NAD(P)-binding Rossmann-fold domains"/>
    <property type="match status" value="1"/>
</dbReference>
<dbReference type="PIRSF" id="PIRSF000098">
    <property type="entry name" value="Homoser_dehydrog"/>
    <property type="match status" value="1"/>
</dbReference>
<dbReference type="FunFam" id="3.30.360.10:FF:000005">
    <property type="entry name" value="Homoserine dehydrogenase"/>
    <property type="match status" value="1"/>
</dbReference>
<dbReference type="InterPro" id="IPR002912">
    <property type="entry name" value="ACT_dom"/>
</dbReference>
<dbReference type="InterPro" id="IPR019811">
    <property type="entry name" value="HDH_CS"/>
</dbReference>
<reference evidence="12" key="1">
    <citation type="submission" date="2018-05" db="EMBL/GenBank/DDBJ databases">
        <authorList>
            <person name="Lanie J.A."/>
            <person name="Ng W.-L."/>
            <person name="Kazmierczak K.M."/>
            <person name="Andrzejewski T.M."/>
            <person name="Davidsen T.M."/>
            <person name="Wayne K.J."/>
            <person name="Tettelin H."/>
            <person name="Glass J.I."/>
            <person name="Rusch D."/>
            <person name="Podicherti R."/>
            <person name="Tsui H.-C.T."/>
            <person name="Winkler M.E."/>
        </authorList>
    </citation>
    <scope>NUCLEOTIDE SEQUENCE</scope>
</reference>
<dbReference type="CDD" id="cd04881">
    <property type="entry name" value="ACT_HSDH-Hom"/>
    <property type="match status" value="1"/>
</dbReference>
<dbReference type="Gene3D" id="3.30.70.260">
    <property type="match status" value="1"/>
</dbReference>
<dbReference type="EC" id="1.1.1.3" evidence="4"/>
<proteinExistence type="inferred from homology"/>
<evidence type="ECO:0000256" key="7">
    <source>
        <dbReference type="ARBA" id="ARBA00022697"/>
    </source>
</evidence>
<evidence type="ECO:0000256" key="6">
    <source>
        <dbReference type="ARBA" id="ARBA00022605"/>
    </source>
</evidence>
<name>A0A381PAL5_9ZZZZ</name>
<evidence type="ECO:0000256" key="4">
    <source>
        <dbReference type="ARBA" id="ARBA00013213"/>
    </source>
</evidence>
<keyword evidence="9" id="KW-0560">Oxidoreductase</keyword>
<dbReference type="AlphaFoldDB" id="A0A381PAL5"/>
<comment type="pathway">
    <text evidence="1">Amino-acid biosynthesis; L-threonine biosynthesis; L-threonine from L-aspartate: step 3/5.</text>
</comment>
<dbReference type="PANTHER" id="PTHR43331:SF1">
    <property type="entry name" value="HOMOSERINE DEHYDROGENASE"/>
    <property type="match status" value="1"/>
</dbReference>
<keyword evidence="6" id="KW-0028">Amino-acid biosynthesis</keyword>
<comment type="pathway">
    <text evidence="2">Amino-acid biosynthesis; L-methionine biosynthesis via de novo pathway; L-homoserine from L-aspartate: step 3/3.</text>
</comment>
<dbReference type="InterPro" id="IPR005106">
    <property type="entry name" value="Asp/hSer_DH_NAD-bd"/>
</dbReference>
<evidence type="ECO:0000256" key="5">
    <source>
        <dbReference type="ARBA" id="ARBA00013376"/>
    </source>
</evidence>
<dbReference type="SUPFAM" id="SSF55347">
    <property type="entry name" value="Glyceraldehyde-3-phosphate dehydrogenase-like, C-terminal domain"/>
    <property type="match status" value="1"/>
</dbReference>
<dbReference type="GO" id="GO:0009086">
    <property type="term" value="P:methionine biosynthetic process"/>
    <property type="evidence" value="ECO:0007669"/>
    <property type="project" value="UniProtKB-KW"/>
</dbReference>
<dbReference type="PROSITE" id="PS51671">
    <property type="entry name" value="ACT"/>
    <property type="match status" value="1"/>
</dbReference>
<dbReference type="NCBIfam" id="NF004976">
    <property type="entry name" value="PRK06349.1"/>
    <property type="match status" value="1"/>
</dbReference>